<accession>A0ABR0FQE4</accession>
<feature type="compositionally biased region" description="Polar residues" evidence="2">
    <location>
        <begin position="268"/>
        <end position="282"/>
    </location>
</feature>
<dbReference type="GeneID" id="87897611"/>
<dbReference type="InterPro" id="IPR000132">
    <property type="entry name" value="Nitrilase/CN_hydratase_CS"/>
</dbReference>
<reference evidence="4 5" key="1">
    <citation type="journal article" date="2023" name="bioRxiv">
        <title>High-quality genome assemblies of four members of thePodospora anserinaspecies complex.</title>
        <authorList>
            <person name="Ament-Velasquez S.L."/>
            <person name="Vogan A.A."/>
            <person name="Wallerman O."/>
            <person name="Hartmann F."/>
            <person name="Gautier V."/>
            <person name="Silar P."/>
            <person name="Giraud T."/>
            <person name="Johannesson H."/>
        </authorList>
    </citation>
    <scope>NUCLEOTIDE SEQUENCE [LARGE SCALE GENOMIC DNA]</scope>
    <source>
        <strain evidence="4 5">CBS 112042</strain>
    </source>
</reference>
<feature type="compositionally biased region" description="Basic and acidic residues" evidence="2">
    <location>
        <begin position="289"/>
        <end position="305"/>
    </location>
</feature>
<dbReference type="Gene3D" id="3.60.110.10">
    <property type="entry name" value="Carbon-nitrogen hydrolase"/>
    <property type="match status" value="2"/>
</dbReference>
<dbReference type="InterPro" id="IPR036526">
    <property type="entry name" value="C-N_Hydrolase_sf"/>
</dbReference>
<feature type="domain" description="CN hydrolase" evidence="3">
    <location>
        <begin position="4"/>
        <end position="305"/>
    </location>
</feature>
<feature type="compositionally biased region" description="Polar residues" evidence="2">
    <location>
        <begin position="11"/>
        <end position="20"/>
    </location>
</feature>
<dbReference type="InterPro" id="IPR044149">
    <property type="entry name" value="Nitrilases_CHs"/>
</dbReference>
<evidence type="ECO:0000313" key="5">
    <source>
        <dbReference type="Proteomes" id="UP001322138"/>
    </source>
</evidence>
<dbReference type="InterPro" id="IPR003010">
    <property type="entry name" value="C-N_Hydrolase"/>
</dbReference>
<feature type="compositionally biased region" description="Low complexity" evidence="2">
    <location>
        <begin position="331"/>
        <end position="366"/>
    </location>
</feature>
<name>A0ABR0FQE4_9PEZI</name>
<feature type="region of interest" description="Disordered" evidence="2">
    <location>
        <begin position="265"/>
        <end position="372"/>
    </location>
</feature>
<dbReference type="SUPFAM" id="SSF56317">
    <property type="entry name" value="Carbon-nitrogen hydrolase"/>
    <property type="match status" value="2"/>
</dbReference>
<feature type="compositionally biased region" description="Basic and acidic residues" evidence="2">
    <location>
        <begin position="112"/>
        <end position="126"/>
    </location>
</feature>
<dbReference type="Pfam" id="PF00795">
    <property type="entry name" value="CN_hydrolase"/>
    <property type="match status" value="1"/>
</dbReference>
<dbReference type="PROSITE" id="PS50263">
    <property type="entry name" value="CN_HYDROLASE"/>
    <property type="match status" value="1"/>
</dbReference>
<feature type="region of interest" description="Disordered" evidence="2">
    <location>
        <begin position="391"/>
        <end position="413"/>
    </location>
</feature>
<dbReference type="PANTHER" id="PTHR46044">
    <property type="entry name" value="NITRILASE"/>
    <property type="match status" value="1"/>
</dbReference>
<evidence type="ECO:0000313" key="4">
    <source>
        <dbReference type="EMBL" id="KAK4644992.1"/>
    </source>
</evidence>
<protein>
    <recommendedName>
        <fullName evidence="3">CN hydrolase domain-containing protein</fullName>
    </recommendedName>
</protein>
<keyword evidence="5" id="KW-1185">Reference proteome</keyword>
<sequence length="484" mass="52454">MSPATIRLGTASPSTQASTPETIAQLEQIARRAASKKIDILLLPEAYIGGYPRGTHFGCVIGSRTAEGREEYLRYFQNAVDLGDTVGDGAGAGEAWIKRALPGDAVPGSNETSKEPAANKRGDGTREQLERIARETGVFIVTGLIEKTGGSMYCSVVYVCPKQGIIGKRRKVMPTGTERLVWAQGSPATLRAVSTTIRGVRINLGAAICWENYMPLVRQSLYNQNINLYLAPTADGRDTWLSLMRTVAIEGRCFVISSNMAVPPPTIPQQIPNSHPDSSSAILTEEPDHENSHDDHTPIFSDHHPSPFAPKHHSNRRASCLTEEGFEIALPRSKSPVTPTTTTTTRRATPSPTRTTTSTVNTLSPSSKRRTSVFDKDGNEIVLCCKKPSHVTNSQTQPMVPPAPKLTNSSSGEWVSRGGSSIISPFGEVLSGPQWEDNTGLICTDVDFEDCIRGRLDLDTAGSYSRNDSFEFGVRGLDLSPLPY</sequence>
<evidence type="ECO:0000259" key="3">
    <source>
        <dbReference type="PROSITE" id="PS50263"/>
    </source>
</evidence>
<comment type="similarity">
    <text evidence="1">Belongs to the carbon-nitrogen hydrolase superfamily. Nitrilase family.</text>
</comment>
<evidence type="ECO:0000256" key="1">
    <source>
        <dbReference type="ARBA" id="ARBA00008129"/>
    </source>
</evidence>
<dbReference type="Proteomes" id="UP001322138">
    <property type="component" value="Unassembled WGS sequence"/>
</dbReference>
<dbReference type="PROSITE" id="PS00921">
    <property type="entry name" value="NITRIL_CHT_2"/>
    <property type="match status" value="1"/>
</dbReference>
<evidence type="ECO:0000256" key="2">
    <source>
        <dbReference type="SAM" id="MobiDB-lite"/>
    </source>
</evidence>
<gene>
    <name evidence="4" type="ORF">QC761_309820</name>
</gene>
<dbReference type="PANTHER" id="PTHR46044:SF12">
    <property type="entry name" value="HYDROLASE"/>
    <property type="match status" value="1"/>
</dbReference>
<dbReference type="RefSeq" id="XP_062733968.1">
    <property type="nucleotide sequence ID" value="XM_062878129.1"/>
</dbReference>
<comment type="caution">
    <text evidence="4">The sequence shown here is derived from an EMBL/GenBank/DDBJ whole genome shotgun (WGS) entry which is preliminary data.</text>
</comment>
<dbReference type="EMBL" id="JAFFGZ010000005">
    <property type="protein sequence ID" value="KAK4644992.1"/>
    <property type="molecule type" value="Genomic_DNA"/>
</dbReference>
<proteinExistence type="inferred from homology"/>
<feature type="region of interest" description="Disordered" evidence="2">
    <location>
        <begin position="1"/>
        <end position="20"/>
    </location>
</feature>
<organism evidence="4 5">
    <name type="scientific">Podospora bellae-mahoneyi</name>
    <dbReference type="NCBI Taxonomy" id="2093777"/>
    <lineage>
        <taxon>Eukaryota</taxon>
        <taxon>Fungi</taxon>
        <taxon>Dikarya</taxon>
        <taxon>Ascomycota</taxon>
        <taxon>Pezizomycotina</taxon>
        <taxon>Sordariomycetes</taxon>
        <taxon>Sordariomycetidae</taxon>
        <taxon>Sordariales</taxon>
        <taxon>Podosporaceae</taxon>
        <taxon>Podospora</taxon>
    </lineage>
</organism>
<feature type="region of interest" description="Disordered" evidence="2">
    <location>
        <begin position="102"/>
        <end position="126"/>
    </location>
</feature>